<evidence type="ECO:0000313" key="1">
    <source>
        <dbReference type="EMBL" id="KAG9479494.1"/>
    </source>
</evidence>
<proteinExistence type="predicted"/>
<reference evidence="1" key="1">
    <citation type="thesis" date="2020" institute="ProQuest LLC" country="789 East Eisenhower Parkway, Ann Arbor, MI, USA">
        <title>Comparative Genomics and Chromosome Evolution.</title>
        <authorList>
            <person name="Mudd A.B."/>
        </authorList>
    </citation>
    <scope>NUCLEOTIDE SEQUENCE</scope>
    <source>
        <strain evidence="1">HN-11 Male</strain>
        <tissue evidence="1">Kidney and liver</tissue>
    </source>
</reference>
<evidence type="ECO:0000313" key="2">
    <source>
        <dbReference type="Proteomes" id="UP000770717"/>
    </source>
</evidence>
<accession>A0A8J6K8K4</accession>
<gene>
    <name evidence="1" type="ORF">GDO78_011500</name>
</gene>
<name>A0A8J6K8K4_ELECQ</name>
<keyword evidence="2" id="KW-1185">Reference proteome</keyword>
<dbReference type="EMBL" id="WNTK01000007">
    <property type="protein sequence ID" value="KAG9479494.1"/>
    <property type="molecule type" value="Genomic_DNA"/>
</dbReference>
<dbReference type="AlphaFoldDB" id="A0A8J6K8K4"/>
<dbReference type="Proteomes" id="UP000770717">
    <property type="component" value="Unassembled WGS sequence"/>
</dbReference>
<sequence length="76" mass="8751">MLLCVCRSCLCSSAGIFIISQSEHFRFEREFSLDFRNSAKEEIFHTLFIYTAVILSNLKSIGFRMAPLSDQNIIKL</sequence>
<comment type="caution">
    <text evidence="1">The sequence shown here is derived from an EMBL/GenBank/DDBJ whole genome shotgun (WGS) entry which is preliminary data.</text>
</comment>
<organism evidence="1 2">
    <name type="scientific">Eleutherodactylus coqui</name>
    <name type="common">Puerto Rican coqui</name>
    <dbReference type="NCBI Taxonomy" id="57060"/>
    <lineage>
        <taxon>Eukaryota</taxon>
        <taxon>Metazoa</taxon>
        <taxon>Chordata</taxon>
        <taxon>Craniata</taxon>
        <taxon>Vertebrata</taxon>
        <taxon>Euteleostomi</taxon>
        <taxon>Amphibia</taxon>
        <taxon>Batrachia</taxon>
        <taxon>Anura</taxon>
        <taxon>Neobatrachia</taxon>
        <taxon>Hyloidea</taxon>
        <taxon>Eleutherodactylidae</taxon>
        <taxon>Eleutherodactylinae</taxon>
        <taxon>Eleutherodactylus</taxon>
        <taxon>Eleutherodactylus</taxon>
    </lineage>
</organism>
<protein>
    <submittedName>
        <fullName evidence="1">Uncharacterized protein</fullName>
    </submittedName>
</protein>